<sequence>MNGFDSLDAGTQDKRRSPGSANSQLVTITRKETHNGVHREEGYPQEEGRYR</sequence>
<name>A0A101M3I0_PICGL</name>
<organism evidence="2">
    <name type="scientific">Picea glauca</name>
    <name type="common">White spruce</name>
    <name type="synonym">Pinus glauca</name>
    <dbReference type="NCBI Taxonomy" id="3330"/>
    <lineage>
        <taxon>Eukaryota</taxon>
        <taxon>Viridiplantae</taxon>
        <taxon>Streptophyta</taxon>
        <taxon>Embryophyta</taxon>
        <taxon>Tracheophyta</taxon>
        <taxon>Spermatophyta</taxon>
        <taxon>Pinopsida</taxon>
        <taxon>Pinidae</taxon>
        <taxon>Conifers I</taxon>
        <taxon>Pinales</taxon>
        <taxon>Pinaceae</taxon>
        <taxon>Picea</taxon>
    </lineage>
</organism>
<evidence type="ECO:0000313" key="2">
    <source>
        <dbReference type="EMBL" id="KUM50217.1"/>
    </source>
</evidence>
<geneLocation type="mitochondrion" evidence="2"/>
<proteinExistence type="predicted"/>
<dbReference type="AlphaFoldDB" id="A0A101M3I0"/>
<reference evidence="2" key="1">
    <citation type="journal article" date="2015" name="Genome Biol. Evol.">
        <title>Organellar Genomes of White Spruce (Picea glauca): Assembly and Annotation.</title>
        <authorList>
            <person name="Jackman S.D."/>
            <person name="Warren R.L."/>
            <person name="Gibb E.A."/>
            <person name="Vandervalk B.P."/>
            <person name="Mohamadi H."/>
            <person name="Chu J."/>
            <person name="Raymond A."/>
            <person name="Pleasance S."/>
            <person name="Coope R."/>
            <person name="Wildung M.R."/>
            <person name="Ritland C.E."/>
            <person name="Bousquet J."/>
            <person name="Jones S.J."/>
            <person name="Bohlmann J."/>
            <person name="Birol I."/>
        </authorList>
    </citation>
    <scope>NUCLEOTIDE SEQUENCE [LARGE SCALE GENOMIC DNA]</scope>
    <source>
        <tissue evidence="2">Flushing bud</tissue>
    </source>
</reference>
<keyword evidence="2" id="KW-0496">Mitochondrion</keyword>
<dbReference type="EMBL" id="LKAM01000001">
    <property type="protein sequence ID" value="KUM50217.1"/>
    <property type="molecule type" value="Genomic_DNA"/>
</dbReference>
<feature type="region of interest" description="Disordered" evidence="1">
    <location>
        <begin position="1"/>
        <end position="51"/>
    </location>
</feature>
<feature type="compositionally biased region" description="Basic and acidic residues" evidence="1">
    <location>
        <begin position="29"/>
        <end position="51"/>
    </location>
</feature>
<protein>
    <submittedName>
        <fullName evidence="2">Uncharacterized protein</fullName>
    </submittedName>
</protein>
<comment type="caution">
    <text evidence="2">The sequence shown here is derived from an EMBL/GenBank/DDBJ whole genome shotgun (WGS) entry which is preliminary data.</text>
</comment>
<gene>
    <name evidence="2" type="ORF">ABT39_MTgene60</name>
</gene>
<evidence type="ECO:0000256" key="1">
    <source>
        <dbReference type="SAM" id="MobiDB-lite"/>
    </source>
</evidence>
<accession>A0A101M3I0</accession>